<evidence type="ECO:0000256" key="9">
    <source>
        <dbReference type="ARBA" id="ARBA00056575"/>
    </source>
</evidence>
<dbReference type="PANTHER" id="PTHR11933">
    <property type="entry name" value="TRNA 5-METHYLAMINOMETHYL-2-THIOURIDYLATE -METHYLTRANSFERASE"/>
    <property type="match status" value="1"/>
</dbReference>
<feature type="binding site" evidence="10">
    <location>
        <position position="159"/>
    </location>
    <ligand>
        <name>ATP</name>
        <dbReference type="ChEBI" id="CHEBI:30616"/>
    </ligand>
</feature>
<dbReference type="AlphaFoldDB" id="A0A8B3FL26"/>
<dbReference type="GO" id="GO:0005524">
    <property type="term" value="F:ATP binding"/>
    <property type="evidence" value="ECO:0007669"/>
    <property type="project" value="UniProtKB-KW"/>
</dbReference>
<dbReference type="FunFam" id="2.30.30.280:FF:000001">
    <property type="entry name" value="tRNA-specific 2-thiouridylase MnmA"/>
    <property type="match status" value="1"/>
</dbReference>
<dbReference type="Pfam" id="PF03054">
    <property type="entry name" value="tRNA_Me_trans"/>
    <property type="match status" value="1"/>
</dbReference>
<evidence type="ECO:0000256" key="8">
    <source>
        <dbReference type="ARBA" id="ARBA00051542"/>
    </source>
</evidence>
<keyword evidence="1 10" id="KW-0820">tRNA-binding</keyword>
<comment type="similarity">
    <text evidence="10">Belongs to the MnmA/TRMU family.</text>
</comment>
<feature type="binding site" evidence="10">
    <location>
        <position position="80"/>
    </location>
    <ligand>
        <name>ATP</name>
        <dbReference type="ChEBI" id="CHEBI:30616"/>
    </ligand>
</feature>
<dbReference type="CDD" id="cd01998">
    <property type="entry name" value="MnmA_TRMU-like"/>
    <property type="match status" value="1"/>
</dbReference>
<evidence type="ECO:0000256" key="10">
    <source>
        <dbReference type="HAMAP-Rule" id="MF_00144"/>
    </source>
</evidence>
<dbReference type="SUPFAM" id="SSF52402">
    <property type="entry name" value="Adenine nucleotide alpha hydrolases-like"/>
    <property type="match status" value="1"/>
</dbReference>
<evidence type="ECO:0000259" key="12">
    <source>
        <dbReference type="Pfam" id="PF20259"/>
    </source>
</evidence>
<dbReference type="HAMAP" id="MF_00144">
    <property type="entry name" value="tRNA_thiouridyl_MnmA"/>
    <property type="match status" value="1"/>
</dbReference>
<comment type="caution">
    <text evidence="13">The sequence shown here is derived from an EMBL/GenBank/DDBJ whole genome shotgun (WGS) entry which is preliminary data.</text>
</comment>
<comment type="caution">
    <text evidence="10">Lacks conserved residue(s) required for the propagation of feature annotation.</text>
</comment>
<dbReference type="InterPro" id="IPR014729">
    <property type="entry name" value="Rossmann-like_a/b/a_fold"/>
</dbReference>
<dbReference type="InterPro" id="IPR046884">
    <property type="entry name" value="MnmA-like_central"/>
</dbReference>
<dbReference type="InterPro" id="IPR004506">
    <property type="entry name" value="MnmA-like"/>
</dbReference>
<organism evidence="13 14">
    <name type="scientific">Propionibacterium australiense</name>
    <dbReference type="NCBI Taxonomy" id="119981"/>
    <lineage>
        <taxon>Bacteria</taxon>
        <taxon>Bacillati</taxon>
        <taxon>Actinomycetota</taxon>
        <taxon>Actinomycetes</taxon>
        <taxon>Propionibacteriales</taxon>
        <taxon>Propionibacteriaceae</taxon>
        <taxon>Propionibacterium</taxon>
    </lineage>
</organism>
<dbReference type="InterPro" id="IPR046885">
    <property type="entry name" value="MnmA-like_C"/>
</dbReference>
<dbReference type="GO" id="GO:0002143">
    <property type="term" value="P:tRNA wobble position uridine thiolation"/>
    <property type="evidence" value="ECO:0007669"/>
    <property type="project" value="TreeGrafter"/>
</dbReference>
<keyword evidence="10" id="KW-0963">Cytoplasm</keyword>
<evidence type="ECO:0000313" key="13">
    <source>
        <dbReference type="EMBL" id="RLP12138.1"/>
    </source>
</evidence>
<dbReference type="Pfam" id="PF20259">
    <property type="entry name" value="tRNA_Me_trans_M"/>
    <property type="match status" value="1"/>
</dbReference>
<feature type="binding site" evidence="10">
    <location>
        <begin position="54"/>
        <end position="61"/>
    </location>
    <ligand>
        <name>ATP</name>
        <dbReference type="ChEBI" id="CHEBI:30616"/>
    </ligand>
</feature>
<feature type="domain" description="tRNA-specific 2-thiouridylase MnmA-like central" evidence="12">
    <location>
        <begin position="242"/>
        <end position="308"/>
    </location>
</feature>
<feature type="site" description="Interaction with tRNA" evidence="10">
    <location>
        <position position="372"/>
    </location>
</feature>
<evidence type="ECO:0000256" key="5">
    <source>
        <dbReference type="ARBA" id="ARBA00022840"/>
    </source>
</evidence>
<evidence type="ECO:0000256" key="7">
    <source>
        <dbReference type="ARBA" id="ARBA00023157"/>
    </source>
</evidence>
<name>A0A8B3FL26_9ACTN</name>
<feature type="active site" description="Nucleophile" evidence="10">
    <location>
        <position position="135"/>
    </location>
</feature>
<dbReference type="Gene3D" id="3.40.50.620">
    <property type="entry name" value="HUPs"/>
    <property type="match status" value="1"/>
</dbReference>
<evidence type="ECO:0000256" key="1">
    <source>
        <dbReference type="ARBA" id="ARBA00022555"/>
    </source>
</evidence>
<dbReference type="Pfam" id="PF20258">
    <property type="entry name" value="tRNA_Me_trans_C"/>
    <property type="match status" value="1"/>
</dbReference>
<dbReference type="NCBIfam" id="TIGR00420">
    <property type="entry name" value="trmU"/>
    <property type="match status" value="1"/>
</dbReference>
<keyword evidence="6 10" id="KW-0694">RNA-binding</keyword>
<dbReference type="Gene3D" id="2.30.30.280">
    <property type="entry name" value="Adenine nucleotide alpha hydrolases-like domains"/>
    <property type="match status" value="1"/>
</dbReference>
<protein>
    <recommendedName>
        <fullName evidence="10">tRNA-specific 2-thiouridylase MnmA</fullName>
        <ecNumber evidence="10">2.8.1.13</ecNumber>
    </recommendedName>
</protein>
<comment type="function">
    <text evidence="9 10">Catalyzes the 2-thiolation of uridine at the wobble position (U34) of tRNA, leading to the formation of s(2)U34.</text>
</comment>
<keyword evidence="3 10" id="KW-0819">tRNA processing</keyword>
<sequence>MVRGPHTHGEVVYPSSHLGCGRGPVRVCHCAGGEPFPCLECQVSRSFQMRVAVALSGGVDSAVSAALVQAQGHDVVGVHLLMGTAQETADAQRVADRLGVELLVWDLREPFTEQVIGYFVDSYARGLTPNPCLRCNRRVKFGGLLARSRAEGFDAVATGHYARITRSRQGLAELRRAADPRKDQSYVLAVLGQQELSRLMFPLGEITGKDEVRALADRLGLPVADKPDSTDICFISAGGAGEFLAGHLPDRPGDIVDEDGRVIGRHKGTHHFTIGQRRGLRLGRPASDGRPRYVTGIDAAANIVRVGQGSALLVEQVLAERLLLTGADLPDGWHGAVQFRAHGAAFPASMRREGDRVRVVFDDPVSSVAPGQFVVLYEQDVVRGCAEITATRRPGDPDPLPAQQVPA</sequence>
<reference evidence="13 14" key="1">
    <citation type="submission" date="2018-10" db="EMBL/GenBank/DDBJ databases">
        <title>Propionibacterium australiense Genome Sequencing and Assembly.</title>
        <authorList>
            <person name="Bernier A.-M."/>
            <person name="Bernard K."/>
        </authorList>
    </citation>
    <scope>NUCLEOTIDE SEQUENCE [LARGE SCALE GENOMIC DNA]</scope>
    <source>
        <strain evidence="13 14">NML98A078</strain>
    </source>
</reference>
<dbReference type="RefSeq" id="WP_119160713.1">
    <property type="nucleotide sequence ID" value="NZ_LR134442.1"/>
</dbReference>
<feature type="domain" description="tRNA-specific 2-thiouridylase MnmA-like C-terminal" evidence="11">
    <location>
        <begin position="336"/>
        <end position="388"/>
    </location>
</feature>
<comment type="subcellular location">
    <subcellularLocation>
        <location evidence="10">Cytoplasm</location>
    </subcellularLocation>
</comment>
<evidence type="ECO:0000256" key="6">
    <source>
        <dbReference type="ARBA" id="ARBA00022884"/>
    </source>
</evidence>
<dbReference type="NCBIfam" id="NF001138">
    <property type="entry name" value="PRK00143.1"/>
    <property type="match status" value="1"/>
</dbReference>
<gene>
    <name evidence="10 13" type="primary">mnmA</name>
    <name evidence="13" type="ORF">D7U36_02395</name>
</gene>
<dbReference type="EMBL" id="RCIW01000003">
    <property type="protein sequence ID" value="RLP12138.1"/>
    <property type="molecule type" value="Genomic_DNA"/>
</dbReference>
<evidence type="ECO:0000259" key="11">
    <source>
        <dbReference type="Pfam" id="PF20258"/>
    </source>
</evidence>
<dbReference type="OrthoDB" id="9800696at2"/>
<evidence type="ECO:0000256" key="2">
    <source>
        <dbReference type="ARBA" id="ARBA00022679"/>
    </source>
</evidence>
<keyword evidence="2 10" id="KW-0808">Transferase</keyword>
<evidence type="ECO:0000256" key="3">
    <source>
        <dbReference type="ARBA" id="ARBA00022694"/>
    </source>
</evidence>
<feature type="site" description="Interaction with tRNA" evidence="10">
    <location>
        <position position="160"/>
    </location>
</feature>
<accession>A0A8B3FL26</accession>
<dbReference type="Proteomes" id="UP000279336">
    <property type="component" value="Unassembled WGS sequence"/>
</dbReference>
<comment type="catalytic activity">
    <reaction evidence="8 10">
        <text>S-sulfanyl-L-cysteinyl-[protein] + uridine(34) in tRNA + AH2 + ATP = 2-thiouridine(34) in tRNA + L-cysteinyl-[protein] + A + AMP + diphosphate + H(+)</text>
        <dbReference type="Rhea" id="RHEA:47032"/>
        <dbReference type="Rhea" id="RHEA-COMP:10131"/>
        <dbReference type="Rhea" id="RHEA-COMP:11726"/>
        <dbReference type="Rhea" id="RHEA-COMP:11727"/>
        <dbReference type="Rhea" id="RHEA-COMP:11728"/>
        <dbReference type="ChEBI" id="CHEBI:13193"/>
        <dbReference type="ChEBI" id="CHEBI:15378"/>
        <dbReference type="ChEBI" id="CHEBI:17499"/>
        <dbReference type="ChEBI" id="CHEBI:29950"/>
        <dbReference type="ChEBI" id="CHEBI:30616"/>
        <dbReference type="ChEBI" id="CHEBI:33019"/>
        <dbReference type="ChEBI" id="CHEBI:61963"/>
        <dbReference type="ChEBI" id="CHEBI:65315"/>
        <dbReference type="ChEBI" id="CHEBI:87170"/>
        <dbReference type="ChEBI" id="CHEBI:456215"/>
        <dbReference type="EC" id="2.8.1.13"/>
    </reaction>
</comment>
<evidence type="ECO:0000313" key="14">
    <source>
        <dbReference type="Proteomes" id="UP000279336"/>
    </source>
</evidence>
<evidence type="ECO:0000256" key="4">
    <source>
        <dbReference type="ARBA" id="ARBA00022741"/>
    </source>
</evidence>
<keyword evidence="5 10" id="KW-0067">ATP-binding</keyword>
<dbReference type="GO" id="GO:0000049">
    <property type="term" value="F:tRNA binding"/>
    <property type="evidence" value="ECO:0007669"/>
    <property type="project" value="UniProtKB-KW"/>
</dbReference>
<dbReference type="InterPro" id="IPR023382">
    <property type="entry name" value="MnmA-like_central_sf"/>
</dbReference>
<keyword evidence="4 10" id="KW-0547">Nucleotide-binding</keyword>
<proteinExistence type="inferred from homology"/>
<dbReference type="Gene3D" id="2.40.30.10">
    <property type="entry name" value="Translation factors"/>
    <property type="match status" value="1"/>
</dbReference>
<feature type="active site" description="Cysteine persulfide intermediate" evidence="10">
    <location>
        <position position="233"/>
    </location>
</feature>
<feature type="region of interest" description="Interaction with tRNA" evidence="10">
    <location>
        <begin position="182"/>
        <end position="184"/>
    </location>
</feature>
<dbReference type="GO" id="GO:0005737">
    <property type="term" value="C:cytoplasm"/>
    <property type="evidence" value="ECO:0007669"/>
    <property type="project" value="UniProtKB-SubCell"/>
</dbReference>
<keyword evidence="7" id="KW-1015">Disulfide bond</keyword>
<dbReference type="PANTHER" id="PTHR11933:SF5">
    <property type="entry name" value="MITOCHONDRIAL TRNA-SPECIFIC 2-THIOURIDYLASE 1"/>
    <property type="match status" value="1"/>
</dbReference>
<dbReference type="GO" id="GO:0103016">
    <property type="term" value="F:tRNA-uridine 2-sulfurtransferase activity"/>
    <property type="evidence" value="ECO:0007669"/>
    <property type="project" value="UniProtKB-EC"/>
</dbReference>
<dbReference type="EC" id="2.8.1.13" evidence="10"/>